<dbReference type="AlphaFoldDB" id="A0AAE1PQ05"/>
<sequence>MRGAECGTDHYLVKSRLRFQIRPRIRRIAPKPPRKLTNVTNLKNSEAKRKLQQEILNNVQEIGRSENVENYWNELKRVVHETSETVLGFQARKHQDWFEDKIDKVDEILEFRRKRYERSLAKATPGNEEEFKKAKAMAQRKSRELKDEWWSEKARKLEEMAACNNTKGFYNGLKEIYGLRANMISPIKNKEGTALITENDKIIERWKEHFKDLLNIEGTIEEGILNNLQREPVVPELDDEITKEELEKAISSMSDGKSPGLDGIPSEIYKHAGEQIKLKLLELFNICLYIDVVPQEFKDALIVTIYKNGDKTNCGNYRGISLLCTAGKIFSKLLLNRLKILAERVLPESQSGFRSNRSTQDMIFCIRQVQEKSAEQDRDLFLVFFDFKKAFDMVRREMLWKVLAILGCPPKFVQIAKSFHQGMFGKVSVSGNISEPFEINNGVKQGDPSAPTYFTLFLAAILKVMNQEIEGGVKIISRSDGKLFNLARLKAKTKVNESCVLEFLYADDSAMVSDNLEGIQEITTTFSIISKAFGLQINTAKTELIYQPSSRNRNRGVQPVVTIDNVPLKTVSKFKYLGSHLSNDNKIDEEISHRIQSATISFGKLSKRLWYNHDISLTTKLKVFKTAVLSALLYATETMTLHRKHIKKLTNFQLRHLRQLIKIQWSDKVPNVEVLRRAGMPSVEATIISSQLRWTGHVVRMNDSRLPKKLLYGELKEGSRKGGGQKLRYKDTIKRHLKRIDCDTNTWEVNARDRKSWRAVVKGAVKRVEDKREGEYEMRRQSRHKELISNATCGRCGRCFLSNAGRASHIRANKC</sequence>
<dbReference type="PANTHER" id="PTHR47027">
    <property type="entry name" value="REVERSE TRANSCRIPTASE DOMAIN-CONTAINING PROTEIN"/>
    <property type="match status" value="1"/>
</dbReference>
<dbReference type="PANTHER" id="PTHR47027:SF20">
    <property type="entry name" value="REVERSE TRANSCRIPTASE-LIKE PROTEIN WITH RNA-DIRECTED DNA POLYMERASE DOMAIN"/>
    <property type="match status" value="1"/>
</dbReference>
<keyword evidence="3" id="KW-1185">Reference proteome</keyword>
<reference evidence="2" key="1">
    <citation type="submission" date="2023-11" db="EMBL/GenBank/DDBJ databases">
        <title>Genome assemblies of two species of porcelain crab, Petrolisthes cinctipes and Petrolisthes manimaculis (Anomura: Porcellanidae).</title>
        <authorList>
            <person name="Angst P."/>
        </authorList>
    </citation>
    <scope>NUCLEOTIDE SEQUENCE</scope>
    <source>
        <strain evidence="2">PB745_02</strain>
        <tissue evidence="2">Gill</tissue>
    </source>
</reference>
<dbReference type="InterPro" id="IPR000477">
    <property type="entry name" value="RT_dom"/>
</dbReference>
<dbReference type="SUPFAM" id="SSF56672">
    <property type="entry name" value="DNA/RNA polymerases"/>
    <property type="match status" value="1"/>
</dbReference>
<gene>
    <name evidence="2" type="ORF">Pmani_017209</name>
</gene>
<organism evidence="2 3">
    <name type="scientific">Petrolisthes manimaculis</name>
    <dbReference type="NCBI Taxonomy" id="1843537"/>
    <lineage>
        <taxon>Eukaryota</taxon>
        <taxon>Metazoa</taxon>
        <taxon>Ecdysozoa</taxon>
        <taxon>Arthropoda</taxon>
        <taxon>Crustacea</taxon>
        <taxon>Multicrustacea</taxon>
        <taxon>Malacostraca</taxon>
        <taxon>Eumalacostraca</taxon>
        <taxon>Eucarida</taxon>
        <taxon>Decapoda</taxon>
        <taxon>Pleocyemata</taxon>
        <taxon>Anomura</taxon>
        <taxon>Galatheoidea</taxon>
        <taxon>Porcellanidae</taxon>
        <taxon>Petrolisthes</taxon>
    </lineage>
</organism>
<feature type="domain" description="Reverse transcriptase" evidence="1">
    <location>
        <begin position="286"/>
        <end position="581"/>
    </location>
</feature>
<proteinExistence type="predicted"/>
<name>A0AAE1PQ05_9EUCA</name>
<dbReference type="GO" id="GO:0071897">
    <property type="term" value="P:DNA biosynthetic process"/>
    <property type="evidence" value="ECO:0007669"/>
    <property type="project" value="UniProtKB-ARBA"/>
</dbReference>
<accession>A0AAE1PQ05</accession>
<dbReference type="CDD" id="cd01650">
    <property type="entry name" value="RT_nLTR_like"/>
    <property type="match status" value="1"/>
</dbReference>
<dbReference type="Pfam" id="PF00078">
    <property type="entry name" value="RVT_1"/>
    <property type="match status" value="1"/>
</dbReference>
<evidence type="ECO:0000313" key="2">
    <source>
        <dbReference type="EMBL" id="KAK4311275.1"/>
    </source>
</evidence>
<dbReference type="Proteomes" id="UP001292094">
    <property type="component" value="Unassembled WGS sequence"/>
</dbReference>
<dbReference type="EMBL" id="JAWZYT010001537">
    <property type="protein sequence ID" value="KAK4311275.1"/>
    <property type="molecule type" value="Genomic_DNA"/>
</dbReference>
<comment type="caution">
    <text evidence="2">The sequence shown here is derived from an EMBL/GenBank/DDBJ whole genome shotgun (WGS) entry which is preliminary data.</text>
</comment>
<evidence type="ECO:0000313" key="3">
    <source>
        <dbReference type="Proteomes" id="UP001292094"/>
    </source>
</evidence>
<protein>
    <recommendedName>
        <fullName evidence="1">Reverse transcriptase domain-containing protein</fullName>
    </recommendedName>
</protein>
<dbReference type="InterPro" id="IPR043502">
    <property type="entry name" value="DNA/RNA_pol_sf"/>
</dbReference>
<evidence type="ECO:0000259" key="1">
    <source>
        <dbReference type="PROSITE" id="PS50878"/>
    </source>
</evidence>
<dbReference type="PROSITE" id="PS50878">
    <property type="entry name" value="RT_POL"/>
    <property type="match status" value="1"/>
</dbReference>